<evidence type="ECO:0000313" key="2">
    <source>
        <dbReference type="EMBL" id="ODN04331.1"/>
    </source>
</evidence>
<dbReference type="AlphaFoldDB" id="A0A1D2NGE2"/>
<gene>
    <name evidence="2" type="ORF">Ocin01_02349</name>
</gene>
<keyword evidence="3" id="KW-1185">Reference proteome</keyword>
<reference evidence="2 3" key="1">
    <citation type="journal article" date="2016" name="Genome Biol. Evol.">
        <title>Gene Family Evolution Reflects Adaptation to Soil Environmental Stressors in the Genome of the Collembolan Orchesella cincta.</title>
        <authorList>
            <person name="Faddeeva-Vakhrusheva A."/>
            <person name="Derks M.F."/>
            <person name="Anvar S.Y."/>
            <person name="Agamennone V."/>
            <person name="Suring W."/>
            <person name="Smit S."/>
            <person name="van Straalen N.M."/>
            <person name="Roelofs D."/>
        </authorList>
    </citation>
    <scope>NUCLEOTIDE SEQUENCE [LARGE SCALE GENOMIC DNA]</scope>
    <source>
        <tissue evidence="2">Mixed pool</tissue>
    </source>
</reference>
<organism evidence="2 3">
    <name type="scientific">Orchesella cincta</name>
    <name type="common">Springtail</name>
    <name type="synonym">Podura cincta</name>
    <dbReference type="NCBI Taxonomy" id="48709"/>
    <lineage>
        <taxon>Eukaryota</taxon>
        <taxon>Metazoa</taxon>
        <taxon>Ecdysozoa</taxon>
        <taxon>Arthropoda</taxon>
        <taxon>Hexapoda</taxon>
        <taxon>Collembola</taxon>
        <taxon>Entomobryomorpha</taxon>
        <taxon>Entomobryoidea</taxon>
        <taxon>Orchesellidae</taxon>
        <taxon>Orchesellinae</taxon>
        <taxon>Orchesella</taxon>
    </lineage>
</organism>
<sequence length="197" mass="21682">MRMTEVKSLLEIAVTINSCRNHIMYSSVGTQTPTEDRSFEFPDCFSPSPPMSRSPVSSIGTQTDARRRISGEAPDNASSQYRPKLFRRHSTGSDVYNFSSSPTLITAFGGIPFGNKGLLSRRILPAHSTRNWKVSTVTASPDESGDDCDEVEGVSVGEQLRKIADDLDERGKTLRSRSLSVSRFLGNIRRRTSSSSS</sequence>
<protein>
    <submittedName>
        <fullName evidence="2">Uncharacterized protein</fullName>
    </submittedName>
</protein>
<evidence type="ECO:0000313" key="3">
    <source>
        <dbReference type="Proteomes" id="UP000094527"/>
    </source>
</evidence>
<dbReference type="EMBL" id="LJIJ01000047">
    <property type="protein sequence ID" value="ODN04331.1"/>
    <property type="molecule type" value="Genomic_DNA"/>
</dbReference>
<evidence type="ECO:0000256" key="1">
    <source>
        <dbReference type="SAM" id="MobiDB-lite"/>
    </source>
</evidence>
<feature type="region of interest" description="Disordered" evidence="1">
    <location>
        <begin position="31"/>
        <end position="80"/>
    </location>
</feature>
<comment type="caution">
    <text evidence="2">The sequence shown here is derived from an EMBL/GenBank/DDBJ whole genome shotgun (WGS) entry which is preliminary data.</text>
</comment>
<accession>A0A1D2NGE2</accession>
<name>A0A1D2NGE2_ORCCI</name>
<dbReference type="Proteomes" id="UP000094527">
    <property type="component" value="Unassembled WGS sequence"/>
</dbReference>
<proteinExistence type="predicted"/>